<dbReference type="SUPFAM" id="SSF51182">
    <property type="entry name" value="RmlC-like cupins"/>
    <property type="match status" value="1"/>
</dbReference>
<proteinExistence type="predicted"/>
<reference evidence="3" key="1">
    <citation type="journal article" date="2014" name="Front. Microbiol.">
        <title>High frequency of phylogenetically diverse reductive dehalogenase-homologous genes in deep subseafloor sedimentary metagenomes.</title>
        <authorList>
            <person name="Kawai M."/>
            <person name="Futagami T."/>
            <person name="Toyoda A."/>
            <person name="Takaki Y."/>
            <person name="Nishi S."/>
            <person name="Hori S."/>
            <person name="Arai W."/>
            <person name="Tsubouchi T."/>
            <person name="Morono Y."/>
            <person name="Uchiyama I."/>
            <person name="Ito T."/>
            <person name="Fujiyama A."/>
            <person name="Inagaki F."/>
            <person name="Takami H."/>
        </authorList>
    </citation>
    <scope>NUCLEOTIDE SEQUENCE</scope>
    <source>
        <strain evidence="3">Expedition CK06-06</strain>
    </source>
</reference>
<evidence type="ECO:0000313" key="3">
    <source>
        <dbReference type="EMBL" id="GAH43413.1"/>
    </source>
</evidence>
<feature type="non-terminal residue" evidence="3">
    <location>
        <position position="1"/>
    </location>
</feature>
<dbReference type="CDD" id="cd00093">
    <property type="entry name" value="HTH_XRE"/>
    <property type="match status" value="1"/>
</dbReference>
<gene>
    <name evidence="3" type="ORF">S03H2_14323</name>
</gene>
<dbReference type="CDD" id="cd02209">
    <property type="entry name" value="cupin_XRE_C"/>
    <property type="match status" value="1"/>
</dbReference>
<dbReference type="Gene3D" id="1.10.260.40">
    <property type="entry name" value="lambda repressor-like DNA-binding domains"/>
    <property type="match status" value="1"/>
</dbReference>
<sequence length="209" mass="23459">VEIKAQTMDVGGRLRELRQERDLSMRSLARLSGLSTNALSMIERGRTSPSVSTLYKLSEALEVPITAFFRTVPPRQGIVYRKADERSRVEFQRGLWEGLGGESFIGRVEPFMLTLEAGATSGPHGLVHSGHEFVICLSGQLEYEVEGGRYSLSPGDSLLFASRLHHRWRNPGKTVANVLFVLSGFELDERPSEFHLRDGQREEEIITED</sequence>
<dbReference type="InterPro" id="IPR013096">
    <property type="entry name" value="Cupin_2"/>
</dbReference>
<dbReference type="PROSITE" id="PS50943">
    <property type="entry name" value="HTH_CROC1"/>
    <property type="match status" value="1"/>
</dbReference>
<keyword evidence="1" id="KW-0238">DNA-binding</keyword>
<dbReference type="Gene3D" id="2.60.120.10">
    <property type="entry name" value="Jelly Rolls"/>
    <property type="match status" value="1"/>
</dbReference>
<evidence type="ECO:0000259" key="2">
    <source>
        <dbReference type="PROSITE" id="PS50943"/>
    </source>
</evidence>
<dbReference type="InterPro" id="IPR001387">
    <property type="entry name" value="Cro/C1-type_HTH"/>
</dbReference>
<comment type="caution">
    <text evidence="3">The sequence shown here is derived from an EMBL/GenBank/DDBJ whole genome shotgun (WGS) entry which is preliminary data.</text>
</comment>
<dbReference type="SUPFAM" id="SSF47413">
    <property type="entry name" value="lambda repressor-like DNA-binding domains"/>
    <property type="match status" value="1"/>
</dbReference>
<protein>
    <recommendedName>
        <fullName evidence="2">HTH cro/C1-type domain-containing protein</fullName>
    </recommendedName>
</protein>
<dbReference type="GO" id="GO:0005829">
    <property type="term" value="C:cytosol"/>
    <property type="evidence" value="ECO:0007669"/>
    <property type="project" value="TreeGrafter"/>
</dbReference>
<dbReference type="SMART" id="SM00530">
    <property type="entry name" value="HTH_XRE"/>
    <property type="match status" value="1"/>
</dbReference>
<name>X1HDM9_9ZZZZ</name>
<organism evidence="3">
    <name type="scientific">marine sediment metagenome</name>
    <dbReference type="NCBI Taxonomy" id="412755"/>
    <lineage>
        <taxon>unclassified sequences</taxon>
        <taxon>metagenomes</taxon>
        <taxon>ecological metagenomes</taxon>
    </lineage>
</organism>
<evidence type="ECO:0000256" key="1">
    <source>
        <dbReference type="ARBA" id="ARBA00023125"/>
    </source>
</evidence>
<accession>X1HDM9</accession>
<dbReference type="InterPro" id="IPR050807">
    <property type="entry name" value="TransReg_Diox_bact_type"/>
</dbReference>
<dbReference type="InterPro" id="IPR010982">
    <property type="entry name" value="Lambda_DNA-bd_dom_sf"/>
</dbReference>
<dbReference type="AlphaFoldDB" id="X1HDM9"/>
<dbReference type="GO" id="GO:0003677">
    <property type="term" value="F:DNA binding"/>
    <property type="evidence" value="ECO:0007669"/>
    <property type="project" value="UniProtKB-KW"/>
</dbReference>
<dbReference type="EMBL" id="BARU01007268">
    <property type="protein sequence ID" value="GAH43413.1"/>
    <property type="molecule type" value="Genomic_DNA"/>
</dbReference>
<dbReference type="GO" id="GO:0003700">
    <property type="term" value="F:DNA-binding transcription factor activity"/>
    <property type="evidence" value="ECO:0007669"/>
    <property type="project" value="TreeGrafter"/>
</dbReference>
<dbReference type="Pfam" id="PF01381">
    <property type="entry name" value="HTH_3"/>
    <property type="match status" value="1"/>
</dbReference>
<dbReference type="Pfam" id="PF07883">
    <property type="entry name" value="Cupin_2"/>
    <property type="match status" value="1"/>
</dbReference>
<dbReference type="InterPro" id="IPR011051">
    <property type="entry name" value="RmlC_Cupin_sf"/>
</dbReference>
<dbReference type="PANTHER" id="PTHR46797">
    <property type="entry name" value="HTH-TYPE TRANSCRIPTIONAL REGULATOR"/>
    <property type="match status" value="1"/>
</dbReference>
<dbReference type="InterPro" id="IPR014710">
    <property type="entry name" value="RmlC-like_jellyroll"/>
</dbReference>
<feature type="domain" description="HTH cro/C1-type" evidence="2">
    <location>
        <begin position="14"/>
        <end position="68"/>
    </location>
</feature>
<dbReference type="PANTHER" id="PTHR46797:SF2">
    <property type="entry name" value="TRANSCRIPTIONAL REGULATOR"/>
    <property type="match status" value="1"/>
</dbReference>